<dbReference type="GO" id="GO:0004674">
    <property type="term" value="F:protein serine/threonine kinase activity"/>
    <property type="evidence" value="ECO:0007669"/>
    <property type="project" value="UniProtKB-EC"/>
</dbReference>
<dbReference type="InterPro" id="IPR025287">
    <property type="entry name" value="WAK_GUB"/>
</dbReference>
<dbReference type="Pfam" id="PF14380">
    <property type="entry name" value="WAK_assoc"/>
    <property type="match status" value="1"/>
</dbReference>
<proteinExistence type="predicted"/>
<dbReference type="PANTHER" id="PTHR33138:SF11">
    <property type="entry name" value="KINASE-LIKE PROTEIN"/>
    <property type="match status" value="1"/>
</dbReference>
<comment type="catalytic activity">
    <reaction evidence="5">
        <text>L-threonyl-[protein] + ATP = O-phospho-L-threonyl-[protein] + ADP + H(+)</text>
        <dbReference type="Rhea" id="RHEA:46608"/>
        <dbReference type="Rhea" id="RHEA-COMP:11060"/>
        <dbReference type="Rhea" id="RHEA-COMP:11605"/>
        <dbReference type="ChEBI" id="CHEBI:15378"/>
        <dbReference type="ChEBI" id="CHEBI:30013"/>
        <dbReference type="ChEBI" id="CHEBI:30616"/>
        <dbReference type="ChEBI" id="CHEBI:61977"/>
        <dbReference type="ChEBI" id="CHEBI:456216"/>
        <dbReference type="EC" id="2.7.11.1"/>
    </reaction>
</comment>
<feature type="domain" description="Wall-associated receptor kinase galacturonan-binding" evidence="7">
    <location>
        <begin position="164"/>
        <end position="227"/>
    </location>
</feature>
<evidence type="ECO:0000256" key="2">
    <source>
        <dbReference type="ARBA" id="ARBA00012513"/>
    </source>
</evidence>
<accession>A0A5N5JCI1</accession>
<evidence type="ECO:0000256" key="5">
    <source>
        <dbReference type="ARBA" id="ARBA00047899"/>
    </source>
</evidence>
<evidence type="ECO:0000259" key="7">
    <source>
        <dbReference type="Pfam" id="PF13947"/>
    </source>
</evidence>
<sequence>MVVKGANNLAEFLRARMAICSSSKMRRLLDFGGGGKNFRALTPAKFAICSTCRQITKTNLYSLQEGNRGKYEIALVRIALYSDQAQLADIFSASSRLLYSASHETIPETARPILLTHISISSALLPLAGMNSSVFSFLSDFVFLLLLFIQIPSSLSNDDLFSACRKEFVCGVISAGFPFWGADRPPACGIPELEIKCENNCAKMNISQVAYRVLEINRELKTLRIAREDYLAGLCPPQFMNSTFNPKVFESDEGNRNFTLIYGCEDAPITIPVPRTFNCKIKDVDGQSGYIKEGENGPGECNGSVIVPVPILYFPPGWNTSVSEWNVETFEGQLKTGFEVRWKVNMDLCGECSTSRGVCGIYNVTSQTACHYPAPGMHSPPEISS</sequence>
<gene>
    <name evidence="9" type="ORF">DKX38_027260</name>
</gene>
<organism evidence="9 10">
    <name type="scientific">Salix brachista</name>
    <dbReference type="NCBI Taxonomy" id="2182728"/>
    <lineage>
        <taxon>Eukaryota</taxon>
        <taxon>Viridiplantae</taxon>
        <taxon>Streptophyta</taxon>
        <taxon>Embryophyta</taxon>
        <taxon>Tracheophyta</taxon>
        <taxon>Spermatophyta</taxon>
        <taxon>Magnoliopsida</taxon>
        <taxon>eudicotyledons</taxon>
        <taxon>Gunneridae</taxon>
        <taxon>Pentapetalae</taxon>
        <taxon>rosids</taxon>
        <taxon>fabids</taxon>
        <taxon>Malpighiales</taxon>
        <taxon>Salicaceae</taxon>
        <taxon>Saliceae</taxon>
        <taxon>Salix</taxon>
    </lineage>
</organism>
<evidence type="ECO:0000259" key="8">
    <source>
        <dbReference type="Pfam" id="PF14380"/>
    </source>
</evidence>
<reference evidence="10" key="1">
    <citation type="journal article" date="2019" name="Gigascience">
        <title>De novo genome assembly of the endangered Acer yangbiense, a plant species with extremely small populations endemic to Yunnan Province, China.</title>
        <authorList>
            <person name="Yang J."/>
            <person name="Wariss H.M."/>
            <person name="Tao L."/>
            <person name="Zhang R."/>
            <person name="Yun Q."/>
            <person name="Hollingsworth P."/>
            <person name="Dao Z."/>
            <person name="Luo G."/>
            <person name="Guo H."/>
            <person name="Ma Y."/>
            <person name="Sun W."/>
        </authorList>
    </citation>
    <scope>NUCLEOTIDE SEQUENCE [LARGE SCALE GENOMIC DNA]</scope>
    <source>
        <strain evidence="10">cv. br00</strain>
    </source>
</reference>
<keyword evidence="3" id="KW-0732">Signal</keyword>
<comment type="subcellular location">
    <subcellularLocation>
        <location evidence="1">Membrane</location>
        <topology evidence="1">Single-pass membrane protein</topology>
    </subcellularLocation>
</comment>
<dbReference type="AlphaFoldDB" id="A0A5N5JCI1"/>
<evidence type="ECO:0000256" key="6">
    <source>
        <dbReference type="ARBA" id="ARBA00048679"/>
    </source>
</evidence>
<dbReference type="Pfam" id="PF13947">
    <property type="entry name" value="GUB_WAK_bind"/>
    <property type="match status" value="1"/>
</dbReference>
<keyword evidence="10" id="KW-1185">Reference proteome</keyword>
<dbReference type="InterPro" id="IPR032872">
    <property type="entry name" value="WAK_assoc_C"/>
</dbReference>
<dbReference type="Proteomes" id="UP000326939">
    <property type="component" value="Chromosome 17"/>
</dbReference>
<dbReference type="GO" id="GO:0016020">
    <property type="term" value="C:membrane"/>
    <property type="evidence" value="ECO:0007669"/>
    <property type="project" value="UniProtKB-SubCell"/>
</dbReference>
<evidence type="ECO:0000313" key="10">
    <source>
        <dbReference type="Proteomes" id="UP000326939"/>
    </source>
</evidence>
<evidence type="ECO:0000256" key="3">
    <source>
        <dbReference type="ARBA" id="ARBA00022729"/>
    </source>
</evidence>
<evidence type="ECO:0000256" key="4">
    <source>
        <dbReference type="ARBA" id="ARBA00023180"/>
    </source>
</evidence>
<evidence type="ECO:0000313" key="9">
    <source>
        <dbReference type="EMBL" id="KAB5516612.1"/>
    </source>
</evidence>
<dbReference type="EC" id="2.7.11.1" evidence="2"/>
<comment type="caution">
    <text evidence="9">The sequence shown here is derived from an EMBL/GenBank/DDBJ whole genome shotgun (WGS) entry which is preliminary data.</text>
</comment>
<name>A0A5N5JCI1_9ROSI</name>
<feature type="domain" description="Wall-associated receptor kinase C-terminal" evidence="8">
    <location>
        <begin position="293"/>
        <end position="372"/>
    </location>
</feature>
<dbReference type="EMBL" id="VDCV01000017">
    <property type="protein sequence ID" value="KAB5516612.1"/>
    <property type="molecule type" value="Genomic_DNA"/>
</dbReference>
<comment type="catalytic activity">
    <reaction evidence="6">
        <text>L-seryl-[protein] + ATP = O-phospho-L-seryl-[protein] + ADP + H(+)</text>
        <dbReference type="Rhea" id="RHEA:17989"/>
        <dbReference type="Rhea" id="RHEA-COMP:9863"/>
        <dbReference type="Rhea" id="RHEA-COMP:11604"/>
        <dbReference type="ChEBI" id="CHEBI:15378"/>
        <dbReference type="ChEBI" id="CHEBI:29999"/>
        <dbReference type="ChEBI" id="CHEBI:30616"/>
        <dbReference type="ChEBI" id="CHEBI:83421"/>
        <dbReference type="ChEBI" id="CHEBI:456216"/>
        <dbReference type="EC" id="2.7.11.1"/>
    </reaction>
</comment>
<dbReference type="GO" id="GO:0030247">
    <property type="term" value="F:polysaccharide binding"/>
    <property type="evidence" value="ECO:0007669"/>
    <property type="project" value="InterPro"/>
</dbReference>
<dbReference type="PANTHER" id="PTHR33138">
    <property type="entry name" value="OS01G0690200 PROTEIN"/>
    <property type="match status" value="1"/>
</dbReference>
<evidence type="ECO:0000256" key="1">
    <source>
        <dbReference type="ARBA" id="ARBA00004167"/>
    </source>
</evidence>
<keyword evidence="4" id="KW-0325">Glycoprotein</keyword>
<protein>
    <recommendedName>
        <fullName evidence="2">non-specific serine/threonine protein kinase</fullName>
        <ecNumber evidence="2">2.7.11.1</ecNumber>
    </recommendedName>
</protein>